<gene>
    <name evidence="13" type="ORF">LTR84_003074</name>
</gene>
<dbReference type="InterPro" id="IPR000399">
    <property type="entry name" value="TPP-bd_CS"/>
</dbReference>
<dbReference type="GO" id="GO:0005948">
    <property type="term" value="C:acetolactate synthase complex"/>
    <property type="evidence" value="ECO:0007669"/>
    <property type="project" value="TreeGrafter"/>
</dbReference>
<dbReference type="CDD" id="cd02015">
    <property type="entry name" value="TPP_AHAS"/>
    <property type="match status" value="1"/>
</dbReference>
<comment type="cofactor">
    <cofactor evidence="1">
        <name>thiamine diphosphate</name>
        <dbReference type="ChEBI" id="CHEBI:58937"/>
    </cofactor>
</comment>
<dbReference type="GO" id="GO:0009099">
    <property type="term" value="P:L-valine biosynthetic process"/>
    <property type="evidence" value="ECO:0007669"/>
    <property type="project" value="TreeGrafter"/>
</dbReference>
<feature type="domain" description="Thiamine pyrophosphate enzyme TPP-binding" evidence="11">
    <location>
        <begin position="400"/>
        <end position="547"/>
    </location>
</feature>
<dbReference type="PANTHER" id="PTHR18968">
    <property type="entry name" value="THIAMINE PYROPHOSPHATE ENZYMES"/>
    <property type="match status" value="1"/>
</dbReference>
<accession>A0AAV9NA00</accession>
<evidence type="ECO:0000259" key="12">
    <source>
        <dbReference type="Pfam" id="PF02776"/>
    </source>
</evidence>
<dbReference type="GO" id="GO:0050660">
    <property type="term" value="F:flavin adenine dinucleotide binding"/>
    <property type="evidence" value="ECO:0007669"/>
    <property type="project" value="TreeGrafter"/>
</dbReference>
<sequence>MAGGEMLRCFAVGAAPGPVLKYPAQFEHKCPKMFIARHEQSTGHMAEGYARATGQPGVVIVGTGSSITNMVTPMQDALCDGTPMVVLCTGLWMSQADSSAQEHTDVLFLTQSCTKWNVEVSAVEDLPTRITQAFQIATHGRPGPVLIYLPRTMKQPSQDSLPTRKLPMNPPLGRSAAGVPKEEDVSEALARVARLVNMAQRPVLYVGQGMLALPEGPSILKDFTDRTSIPVTTSLQGLGAFDEHDPKALHMFGLHGTGYANHAIQKADLILALGARFDDRVTGNVTKFAPQATLAASQGRGGIVQFDIAPKNVNKIVQVTESIYGDCATRLAQLCPLVTPVVSRPAWSQQISEWKQRYPLSAYKKVPTTPEPDLIRTQEVIERLSDMTDSYKDRTLISTGVGQHQMWAAQYFRWRHPRTMITSGGLGTMGYGLPAAIGAKLARPECLVIDIDGDASFNMTMTELSTAARDGIDVKVLLFNNEQMGMVSDLQRVYFGGRLNQNRQKNPDFVRASRALGVQAERCDKREDIDRMLDWLITSKGPAVLEVMTEQNSSVWPIVPAGKALDEFITYLPEN</sequence>
<keyword evidence="7" id="KW-0028">Amino-acid biosynthesis</keyword>
<evidence type="ECO:0000256" key="2">
    <source>
        <dbReference type="ARBA" id="ARBA00004974"/>
    </source>
</evidence>
<dbReference type="RefSeq" id="XP_064705649.1">
    <property type="nucleotide sequence ID" value="XM_064846669.1"/>
</dbReference>
<dbReference type="EMBL" id="JAVRRD010000015">
    <property type="protein sequence ID" value="KAK5051422.1"/>
    <property type="molecule type" value="Genomic_DNA"/>
</dbReference>
<organism evidence="13 14">
    <name type="scientific">Exophiala bonariae</name>
    <dbReference type="NCBI Taxonomy" id="1690606"/>
    <lineage>
        <taxon>Eukaryota</taxon>
        <taxon>Fungi</taxon>
        <taxon>Dikarya</taxon>
        <taxon>Ascomycota</taxon>
        <taxon>Pezizomycotina</taxon>
        <taxon>Eurotiomycetes</taxon>
        <taxon>Chaetothyriomycetidae</taxon>
        <taxon>Chaetothyriales</taxon>
        <taxon>Herpotrichiellaceae</taxon>
        <taxon>Exophiala</taxon>
    </lineage>
</organism>
<name>A0AAV9NA00_9EURO</name>
<dbReference type="GO" id="GO:0000287">
    <property type="term" value="F:magnesium ion binding"/>
    <property type="evidence" value="ECO:0007669"/>
    <property type="project" value="InterPro"/>
</dbReference>
<evidence type="ECO:0000313" key="13">
    <source>
        <dbReference type="EMBL" id="KAK5051422.1"/>
    </source>
</evidence>
<keyword evidence="6 8" id="KW-0786">Thiamine pyrophosphate</keyword>
<dbReference type="PROSITE" id="PS00187">
    <property type="entry name" value="TPP_ENZYMES"/>
    <property type="match status" value="1"/>
</dbReference>
<dbReference type="GeneID" id="89971268"/>
<evidence type="ECO:0000256" key="6">
    <source>
        <dbReference type="ARBA" id="ARBA00023052"/>
    </source>
</evidence>
<keyword evidence="7" id="KW-0100">Branched-chain amino acid biosynthesis</keyword>
<evidence type="ECO:0000256" key="9">
    <source>
        <dbReference type="SAM" id="MobiDB-lite"/>
    </source>
</evidence>
<dbReference type="EC" id="2.2.1.6" evidence="5"/>
<keyword evidence="14" id="KW-1185">Reference proteome</keyword>
<dbReference type="GO" id="GO:0005739">
    <property type="term" value="C:mitochondrion"/>
    <property type="evidence" value="ECO:0007669"/>
    <property type="project" value="TreeGrafter"/>
</dbReference>
<evidence type="ECO:0000256" key="3">
    <source>
        <dbReference type="ARBA" id="ARBA00005025"/>
    </source>
</evidence>
<evidence type="ECO:0000259" key="10">
    <source>
        <dbReference type="Pfam" id="PF00205"/>
    </source>
</evidence>
<dbReference type="GO" id="GO:0030976">
    <property type="term" value="F:thiamine pyrophosphate binding"/>
    <property type="evidence" value="ECO:0007669"/>
    <property type="project" value="InterPro"/>
</dbReference>
<comment type="pathway">
    <text evidence="2">Amino-acid biosynthesis; L-isoleucine biosynthesis; L-isoleucine from 2-oxobutanoate: step 1/4.</text>
</comment>
<comment type="pathway">
    <text evidence="3">Amino-acid biosynthesis; L-valine biosynthesis; L-valine from pyruvate: step 1/4.</text>
</comment>
<dbReference type="PANTHER" id="PTHR18968:SF13">
    <property type="entry name" value="ACETOLACTATE SYNTHASE CATALYTIC SUBUNIT, MITOCHONDRIAL"/>
    <property type="match status" value="1"/>
</dbReference>
<dbReference type="InterPro" id="IPR029061">
    <property type="entry name" value="THDP-binding"/>
</dbReference>
<dbReference type="SUPFAM" id="SSF52467">
    <property type="entry name" value="DHS-like NAD/FAD-binding domain"/>
    <property type="match status" value="1"/>
</dbReference>
<proteinExistence type="inferred from homology"/>
<dbReference type="InterPro" id="IPR045229">
    <property type="entry name" value="TPP_enz"/>
</dbReference>
<protein>
    <recommendedName>
        <fullName evidence="5">acetolactate synthase</fullName>
        <ecNumber evidence="5">2.2.1.6</ecNumber>
    </recommendedName>
</protein>
<dbReference type="CDD" id="cd07035">
    <property type="entry name" value="TPP_PYR_POX_like"/>
    <property type="match status" value="1"/>
</dbReference>
<feature type="domain" description="Thiamine pyrophosphate enzyme N-terminal TPP-binding" evidence="12">
    <location>
        <begin position="29"/>
        <end position="90"/>
    </location>
</feature>
<dbReference type="AlphaFoldDB" id="A0AAV9NA00"/>
<evidence type="ECO:0000256" key="4">
    <source>
        <dbReference type="ARBA" id="ARBA00007812"/>
    </source>
</evidence>
<comment type="similarity">
    <text evidence="4 8">Belongs to the TPP enzyme family.</text>
</comment>
<dbReference type="Pfam" id="PF02776">
    <property type="entry name" value="TPP_enzyme_N"/>
    <property type="match status" value="1"/>
</dbReference>
<dbReference type="SUPFAM" id="SSF52518">
    <property type="entry name" value="Thiamin diphosphate-binding fold (THDP-binding)"/>
    <property type="match status" value="2"/>
</dbReference>
<dbReference type="Gene3D" id="3.40.50.1220">
    <property type="entry name" value="TPP-binding domain"/>
    <property type="match status" value="1"/>
</dbReference>
<dbReference type="InterPro" id="IPR039368">
    <property type="entry name" value="AHAS_TPP"/>
</dbReference>
<dbReference type="FunFam" id="3.40.50.1220:FF:000008">
    <property type="entry name" value="Acetolactate synthase"/>
    <property type="match status" value="1"/>
</dbReference>
<dbReference type="InterPro" id="IPR029035">
    <property type="entry name" value="DHS-like_NAD/FAD-binding_dom"/>
</dbReference>
<dbReference type="Pfam" id="PF02775">
    <property type="entry name" value="TPP_enzyme_C"/>
    <property type="match status" value="1"/>
</dbReference>
<evidence type="ECO:0000256" key="7">
    <source>
        <dbReference type="ARBA" id="ARBA00023304"/>
    </source>
</evidence>
<feature type="region of interest" description="Disordered" evidence="9">
    <location>
        <begin position="156"/>
        <end position="180"/>
    </location>
</feature>
<comment type="caution">
    <text evidence="13">The sequence shown here is derived from an EMBL/GenBank/DDBJ whole genome shotgun (WGS) entry which is preliminary data.</text>
</comment>
<evidence type="ECO:0000256" key="8">
    <source>
        <dbReference type="RuleBase" id="RU362132"/>
    </source>
</evidence>
<reference evidence="13 14" key="1">
    <citation type="submission" date="2023-08" db="EMBL/GenBank/DDBJ databases">
        <title>Black Yeasts Isolated from many extreme environments.</title>
        <authorList>
            <person name="Coleine C."/>
            <person name="Stajich J.E."/>
            <person name="Selbmann L."/>
        </authorList>
    </citation>
    <scope>NUCLEOTIDE SEQUENCE [LARGE SCALE GENOMIC DNA]</scope>
    <source>
        <strain evidence="13 14">CCFEE 5792</strain>
    </source>
</reference>
<feature type="domain" description="Thiamine pyrophosphate enzyme central" evidence="10">
    <location>
        <begin position="189"/>
        <end position="334"/>
    </location>
</feature>
<dbReference type="InterPro" id="IPR012000">
    <property type="entry name" value="Thiamin_PyroP_enz_cen_dom"/>
</dbReference>
<dbReference type="InterPro" id="IPR011766">
    <property type="entry name" value="TPP_enzyme_TPP-bd"/>
</dbReference>
<evidence type="ECO:0000256" key="5">
    <source>
        <dbReference type="ARBA" id="ARBA00013145"/>
    </source>
</evidence>
<evidence type="ECO:0000313" key="14">
    <source>
        <dbReference type="Proteomes" id="UP001358417"/>
    </source>
</evidence>
<dbReference type="Pfam" id="PF00205">
    <property type="entry name" value="TPP_enzyme_M"/>
    <property type="match status" value="1"/>
</dbReference>
<dbReference type="Gene3D" id="3.40.50.970">
    <property type="match status" value="2"/>
</dbReference>
<dbReference type="Proteomes" id="UP001358417">
    <property type="component" value="Unassembled WGS sequence"/>
</dbReference>
<dbReference type="GO" id="GO:0003984">
    <property type="term" value="F:acetolactate synthase activity"/>
    <property type="evidence" value="ECO:0007669"/>
    <property type="project" value="UniProtKB-EC"/>
</dbReference>
<dbReference type="InterPro" id="IPR012001">
    <property type="entry name" value="Thiamin_PyroP_enz_TPP-bd_dom"/>
</dbReference>
<evidence type="ECO:0000259" key="11">
    <source>
        <dbReference type="Pfam" id="PF02775"/>
    </source>
</evidence>
<dbReference type="GO" id="GO:0009097">
    <property type="term" value="P:isoleucine biosynthetic process"/>
    <property type="evidence" value="ECO:0007669"/>
    <property type="project" value="TreeGrafter"/>
</dbReference>
<evidence type="ECO:0000256" key="1">
    <source>
        <dbReference type="ARBA" id="ARBA00001964"/>
    </source>
</evidence>